<sequence length="126" mass="13128">MPGLLTAASTSTVRDDSKDKSKLANDTPAAGAAPTETGGAGERTEELELSDDPDFPSGFSVSSESDNSENGGLSDADGAAANDDTMEDVEFDLDEVDDDSDNDDAEEVDIDAELDDSDDNDNNDDE</sequence>
<feature type="region of interest" description="Disordered" evidence="1">
    <location>
        <begin position="1"/>
        <end position="126"/>
    </location>
</feature>
<feature type="compositionally biased region" description="Polar residues" evidence="1">
    <location>
        <begin position="59"/>
        <end position="71"/>
    </location>
</feature>
<feature type="compositionally biased region" description="Acidic residues" evidence="1">
    <location>
        <begin position="84"/>
        <end position="126"/>
    </location>
</feature>
<accession>A0AAF0E0V1</accession>
<evidence type="ECO:0000313" key="2">
    <source>
        <dbReference type="EMBL" id="WFD03112.1"/>
    </source>
</evidence>
<reference evidence="2" key="1">
    <citation type="submission" date="2023-03" db="EMBL/GenBank/DDBJ databases">
        <title>Mating type loci evolution in Malassezia.</title>
        <authorList>
            <person name="Coelho M.A."/>
        </authorList>
    </citation>
    <scope>NUCLEOTIDE SEQUENCE</scope>
    <source>
        <strain evidence="2">CBS 7876</strain>
    </source>
</reference>
<organism evidence="2 3">
    <name type="scientific">Malassezia obtusa</name>
    <dbReference type="NCBI Taxonomy" id="76774"/>
    <lineage>
        <taxon>Eukaryota</taxon>
        <taxon>Fungi</taxon>
        <taxon>Dikarya</taxon>
        <taxon>Basidiomycota</taxon>
        <taxon>Ustilaginomycotina</taxon>
        <taxon>Malasseziomycetes</taxon>
        <taxon>Malasseziales</taxon>
        <taxon>Malasseziaceae</taxon>
        <taxon>Malassezia</taxon>
    </lineage>
</organism>
<keyword evidence="3" id="KW-1185">Reference proteome</keyword>
<gene>
    <name evidence="2" type="ORF">MOBT1_001801</name>
</gene>
<dbReference type="AlphaFoldDB" id="A0AAF0E0V1"/>
<name>A0AAF0E0V1_9BASI</name>
<proteinExistence type="predicted"/>
<feature type="compositionally biased region" description="Acidic residues" evidence="1">
    <location>
        <begin position="45"/>
        <end position="54"/>
    </location>
</feature>
<feature type="compositionally biased region" description="Low complexity" evidence="1">
    <location>
        <begin position="27"/>
        <end position="37"/>
    </location>
</feature>
<protein>
    <submittedName>
        <fullName evidence="2">Uncharacterized protein</fullName>
    </submittedName>
</protein>
<dbReference type="Proteomes" id="UP001214603">
    <property type="component" value="Chromosome 3"/>
</dbReference>
<feature type="compositionally biased region" description="Basic and acidic residues" evidence="1">
    <location>
        <begin position="13"/>
        <end position="23"/>
    </location>
</feature>
<evidence type="ECO:0000313" key="3">
    <source>
        <dbReference type="Proteomes" id="UP001214603"/>
    </source>
</evidence>
<dbReference type="EMBL" id="CP119936">
    <property type="protein sequence ID" value="WFD03112.1"/>
    <property type="molecule type" value="Genomic_DNA"/>
</dbReference>
<evidence type="ECO:0000256" key="1">
    <source>
        <dbReference type="SAM" id="MobiDB-lite"/>
    </source>
</evidence>